<evidence type="ECO:0000313" key="2">
    <source>
        <dbReference type="EMBL" id="CAE7132511.1"/>
    </source>
</evidence>
<dbReference type="AlphaFoldDB" id="A0A8H3DWT3"/>
<dbReference type="PANTHER" id="PTHR47064">
    <property type="entry name" value="PUTATIVE (AFU_ORTHOLOGUE AFUA_1G08990)-RELATED"/>
    <property type="match status" value="1"/>
</dbReference>
<proteinExistence type="predicted"/>
<comment type="caution">
    <text evidence="2">The sequence shown here is derived from an EMBL/GenBank/DDBJ whole genome shotgun (WGS) entry which is preliminary data.</text>
</comment>
<dbReference type="PANTHER" id="PTHR47064:SF2">
    <property type="entry name" value="SMP-30_GLUCONOLACTONASE_LRE-LIKE REGION DOMAIN-CONTAINING PROTEIN-RELATED"/>
    <property type="match status" value="1"/>
</dbReference>
<dbReference type="SUPFAM" id="SSF63829">
    <property type="entry name" value="Calcium-dependent phosphotriesterase"/>
    <property type="match status" value="1"/>
</dbReference>
<evidence type="ECO:0000313" key="3">
    <source>
        <dbReference type="Proteomes" id="UP000663827"/>
    </source>
</evidence>
<name>A0A8H3DWT3_9AGAM</name>
<dbReference type="InterPro" id="IPR052988">
    <property type="entry name" value="Oryzine_lactonohydrolase"/>
</dbReference>
<dbReference type="Gene3D" id="2.120.10.30">
    <property type="entry name" value="TolB, C-terminal domain"/>
    <property type="match status" value="1"/>
</dbReference>
<gene>
    <name evidence="2" type="ORF">RDB_LOCUS65752</name>
</gene>
<dbReference type="EMBL" id="CAJNJQ010001315">
    <property type="protein sequence ID" value="CAE7132511.1"/>
    <property type="molecule type" value="Genomic_DNA"/>
</dbReference>
<feature type="domain" description="SMP-30/Gluconolactonase/LRE-like region" evidence="1">
    <location>
        <begin position="231"/>
        <end position="371"/>
    </location>
</feature>
<organism evidence="2 3">
    <name type="scientific">Rhizoctonia solani</name>
    <dbReference type="NCBI Taxonomy" id="456999"/>
    <lineage>
        <taxon>Eukaryota</taxon>
        <taxon>Fungi</taxon>
        <taxon>Dikarya</taxon>
        <taxon>Basidiomycota</taxon>
        <taxon>Agaricomycotina</taxon>
        <taxon>Agaricomycetes</taxon>
        <taxon>Cantharellales</taxon>
        <taxon>Ceratobasidiaceae</taxon>
        <taxon>Rhizoctonia</taxon>
    </lineage>
</organism>
<reference evidence="2" key="1">
    <citation type="submission" date="2021-01" db="EMBL/GenBank/DDBJ databases">
        <authorList>
            <person name="Kaushik A."/>
        </authorList>
    </citation>
    <scope>NUCLEOTIDE SEQUENCE</scope>
    <source>
        <strain evidence="2">AG5</strain>
    </source>
</reference>
<sequence length="424" mass="46814">MTDRGSQATGEKYRSVQLMLPRSHAVIKGPFDRDPAKSIWTTFHIGSEGNHPIKNLAAERPFIAVSEEFYDIVGPNAELQVIAEATGVYIHETNEVFFTSNKMDTPDRSEYPYPIYINFSKIARENKASYKWQILKLPSESFILPNGGTTYDGKVLMAIQGYKLNVPSSLITVDPITLQSEVILNNFFGRPFNSINDVAVLMRPGARPTDLADQWIFFTDPPYGYYQGFKEYPRLPSQVYAFHPPSGSLRVVADAFQRPNGIVFSPDMLTCYITDTGFASADPEDLRPLDGSRPGTIYAYTVVHSPDGSKHQSYPPTLTNRRVFAFTDCGMPDGIKCDMIGNVYAGCFDGVHVWNKHGALVGKILLGLDVPSPSGVSEGRGCANLVFVPGGLLMFAEDRIYLATIQAKGALLGEVDKSFVFTDS</sequence>
<dbReference type="InterPro" id="IPR011042">
    <property type="entry name" value="6-blade_b-propeller_TolB-like"/>
</dbReference>
<dbReference type="InterPro" id="IPR013658">
    <property type="entry name" value="SGL"/>
</dbReference>
<dbReference type="Pfam" id="PF08450">
    <property type="entry name" value="SGL"/>
    <property type="match status" value="1"/>
</dbReference>
<accession>A0A8H3DWT3</accession>
<protein>
    <recommendedName>
        <fullName evidence="1">SMP-30/Gluconolactonase/LRE-like region domain-containing protein</fullName>
    </recommendedName>
</protein>
<evidence type="ECO:0000259" key="1">
    <source>
        <dbReference type="Pfam" id="PF08450"/>
    </source>
</evidence>
<dbReference type="Proteomes" id="UP000663827">
    <property type="component" value="Unassembled WGS sequence"/>
</dbReference>